<feature type="domain" description="Solute-binding protein family 5" evidence="1">
    <location>
        <begin position="49"/>
        <end position="410"/>
    </location>
</feature>
<dbReference type="InterPro" id="IPR039424">
    <property type="entry name" value="SBP_5"/>
</dbReference>
<organism evidence="2 3">
    <name type="scientific">Streptomyces cinnabarinus</name>
    <dbReference type="NCBI Taxonomy" id="67287"/>
    <lineage>
        <taxon>Bacteria</taxon>
        <taxon>Bacillati</taxon>
        <taxon>Actinomycetota</taxon>
        <taxon>Actinomycetes</taxon>
        <taxon>Kitasatosporales</taxon>
        <taxon>Streptomycetaceae</taxon>
        <taxon>Streptomyces</taxon>
    </lineage>
</organism>
<protein>
    <submittedName>
        <fullName evidence="2">ABC transporter substrate-binding protein</fullName>
    </submittedName>
</protein>
<evidence type="ECO:0000313" key="3">
    <source>
        <dbReference type="Proteomes" id="UP001164439"/>
    </source>
</evidence>
<evidence type="ECO:0000259" key="1">
    <source>
        <dbReference type="Pfam" id="PF00496"/>
    </source>
</evidence>
<dbReference type="CDD" id="cd00995">
    <property type="entry name" value="PBP2_NikA_DppA_OppA_like"/>
    <property type="match status" value="1"/>
</dbReference>
<dbReference type="SUPFAM" id="SSF53850">
    <property type="entry name" value="Periplasmic binding protein-like II"/>
    <property type="match status" value="1"/>
</dbReference>
<dbReference type="Proteomes" id="UP001164439">
    <property type="component" value="Chromosome"/>
</dbReference>
<name>A0ABY7KE59_9ACTN</name>
<dbReference type="PANTHER" id="PTHR30290">
    <property type="entry name" value="PERIPLASMIC BINDING COMPONENT OF ABC TRANSPORTER"/>
    <property type="match status" value="1"/>
</dbReference>
<dbReference type="Pfam" id="PF00496">
    <property type="entry name" value="SBP_bac_5"/>
    <property type="match status" value="1"/>
</dbReference>
<sequence>MSGTHPALRIGTGTPASLDPALCADHDGALVLGLLADPLVDFEPATGRLRPAAALGWQVDPDGLRVCFRLRPGVRFHDGREVTAEDYVYALSRVVRPATGSQIAYHLSVIDGFEDVRAGRADTLSGVRVIGPGQLEVRLTRPFHEIAAVFSLRLTAAVPADGGPGLTGPYRLDPARSRDGVLALERFPGYHAANEAHPYGGSGRAERIECHFVDDEDTAYASWRSGRLDLVEIAGPRAADARRETGYRLTPCASLTYLGFPAALAPFDDPAVRRAVALGLDRRALCEAVGEGEFTLADAMVPPRLGGDRPPLEPLEFDPARARAELAALGVRPERPVPLVYDGDKGHDRWITLVAGQLRTHLGWDAEIRALPRQEYLRWLDKPDALFRATWVSDYPSVDTVLFPLFHSDSVGGGGNYAGYRNPAVDALIDAARAEADPALRADRYRAAEAAVRADLPVLPLWYGTMRHLIADAVVPAGATAVDLFGAPAPRALGRDEP</sequence>
<accession>A0ABY7KE59</accession>
<dbReference type="EMBL" id="CP114413">
    <property type="protein sequence ID" value="WAZ21828.1"/>
    <property type="molecule type" value="Genomic_DNA"/>
</dbReference>
<evidence type="ECO:0000313" key="2">
    <source>
        <dbReference type="EMBL" id="WAZ21828.1"/>
    </source>
</evidence>
<dbReference type="PIRSF" id="PIRSF002741">
    <property type="entry name" value="MppA"/>
    <property type="match status" value="1"/>
</dbReference>
<proteinExistence type="predicted"/>
<keyword evidence="3" id="KW-1185">Reference proteome</keyword>
<dbReference type="Gene3D" id="3.10.105.10">
    <property type="entry name" value="Dipeptide-binding Protein, Domain 3"/>
    <property type="match status" value="1"/>
</dbReference>
<dbReference type="Gene3D" id="3.40.190.10">
    <property type="entry name" value="Periplasmic binding protein-like II"/>
    <property type="match status" value="1"/>
</dbReference>
<dbReference type="RefSeq" id="WP_269659466.1">
    <property type="nucleotide sequence ID" value="NZ_CP114413.1"/>
</dbReference>
<dbReference type="InterPro" id="IPR030678">
    <property type="entry name" value="Peptide/Ni-bd"/>
</dbReference>
<reference evidence="2" key="1">
    <citation type="submission" date="2022-12" db="EMBL/GenBank/DDBJ databases">
        <authorList>
            <person name="Ruckert C."/>
            <person name="Busche T."/>
            <person name="Kalinowski J."/>
            <person name="Wittmann C."/>
        </authorList>
    </citation>
    <scope>NUCLEOTIDE SEQUENCE</scope>
    <source>
        <strain evidence="2">DSM 40467</strain>
    </source>
</reference>
<dbReference type="InterPro" id="IPR000914">
    <property type="entry name" value="SBP_5_dom"/>
</dbReference>
<gene>
    <name evidence="2" type="ORF">STRCI_003028</name>
</gene>
<dbReference type="PANTHER" id="PTHR30290:SF83">
    <property type="entry name" value="ABC TRANSPORTER SUBSTRATE-BINDING PROTEIN"/>
    <property type="match status" value="1"/>
</dbReference>